<protein>
    <recommendedName>
        <fullName evidence="12">ABC transporter domain-containing protein</fullName>
    </recommendedName>
</protein>
<dbReference type="STRING" id="229535.A0A0M8P6C9"/>
<dbReference type="InterPro" id="IPR034001">
    <property type="entry name" value="ABCG_PDR_1"/>
</dbReference>
<keyword evidence="4" id="KW-1003">Cell membrane</keyword>
<dbReference type="CDD" id="cd03232">
    <property type="entry name" value="ABCG_PDR_domain2"/>
    <property type="match status" value="1"/>
</dbReference>
<evidence type="ECO:0000259" key="12">
    <source>
        <dbReference type="PROSITE" id="PS50893"/>
    </source>
</evidence>
<comment type="subcellular location">
    <subcellularLocation>
        <location evidence="1">Cell membrane</location>
        <topology evidence="1">Multi-pass membrane protein</topology>
    </subcellularLocation>
</comment>
<name>A0A0M8P6C9_9EURO</name>
<feature type="transmembrane region" description="Helical" evidence="11">
    <location>
        <begin position="754"/>
        <end position="775"/>
    </location>
</feature>
<dbReference type="InterPro" id="IPR027417">
    <property type="entry name" value="P-loop_NTPase"/>
</dbReference>
<dbReference type="EMBL" id="LHQQ01000127">
    <property type="protein sequence ID" value="KOS41621.1"/>
    <property type="molecule type" value="Genomic_DNA"/>
</dbReference>
<evidence type="ECO:0000256" key="3">
    <source>
        <dbReference type="ARBA" id="ARBA00022448"/>
    </source>
</evidence>
<dbReference type="SUPFAM" id="SSF52540">
    <property type="entry name" value="P-loop containing nucleoside triphosphate hydrolases"/>
    <property type="match status" value="2"/>
</dbReference>
<feature type="compositionally biased region" description="Polar residues" evidence="10">
    <location>
        <begin position="10"/>
        <end position="34"/>
    </location>
</feature>
<keyword evidence="6" id="KW-0547">Nucleotide-binding</keyword>
<dbReference type="Pfam" id="PF01061">
    <property type="entry name" value="ABC2_membrane"/>
    <property type="match status" value="2"/>
</dbReference>
<feature type="transmembrane region" description="Helical" evidence="11">
    <location>
        <begin position="1322"/>
        <end position="1340"/>
    </location>
</feature>
<dbReference type="InterPro" id="IPR003593">
    <property type="entry name" value="AAA+_ATPase"/>
</dbReference>
<dbReference type="InterPro" id="IPR034003">
    <property type="entry name" value="ABCG_PDR_2"/>
</dbReference>
<keyword evidence="5 11" id="KW-0812">Transmembrane</keyword>
<evidence type="ECO:0000256" key="6">
    <source>
        <dbReference type="ARBA" id="ARBA00022741"/>
    </source>
</evidence>
<keyword evidence="9 11" id="KW-0472">Membrane</keyword>
<feature type="transmembrane region" description="Helical" evidence="11">
    <location>
        <begin position="1442"/>
        <end position="1462"/>
    </location>
</feature>
<evidence type="ECO:0000256" key="1">
    <source>
        <dbReference type="ARBA" id="ARBA00004651"/>
    </source>
</evidence>
<dbReference type="Proteomes" id="UP000037696">
    <property type="component" value="Unassembled WGS sequence"/>
</dbReference>
<dbReference type="InterPro" id="IPR017871">
    <property type="entry name" value="ABC_transporter-like_CS"/>
</dbReference>
<feature type="transmembrane region" description="Helical" evidence="11">
    <location>
        <begin position="506"/>
        <end position="529"/>
    </location>
</feature>
<dbReference type="InterPro" id="IPR010929">
    <property type="entry name" value="PDR_CDR_ABC"/>
</dbReference>
<evidence type="ECO:0000256" key="5">
    <source>
        <dbReference type="ARBA" id="ARBA00022692"/>
    </source>
</evidence>
<dbReference type="GO" id="GO:0016887">
    <property type="term" value="F:ATP hydrolysis activity"/>
    <property type="evidence" value="ECO:0007669"/>
    <property type="project" value="InterPro"/>
</dbReference>
<evidence type="ECO:0000313" key="14">
    <source>
        <dbReference type="Proteomes" id="UP000037696"/>
    </source>
</evidence>
<evidence type="ECO:0000256" key="8">
    <source>
        <dbReference type="ARBA" id="ARBA00022989"/>
    </source>
</evidence>
<dbReference type="Pfam" id="PF14510">
    <property type="entry name" value="ABC_trans_N"/>
    <property type="match status" value="1"/>
</dbReference>
<dbReference type="InterPro" id="IPR029481">
    <property type="entry name" value="ABC_trans_N"/>
</dbReference>
<dbReference type="Gene3D" id="3.40.50.300">
    <property type="entry name" value="P-loop containing nucleotide triphosphate hydrolases"/>
    <property type="match status" value="2"/>
</dbReference>
<dbReference type="OrthoDB" id="245989at2759"/>
<evidence type="ECO:0000256" key="7">
    <source>
        <dbReference type="ARBA" id="ARBA00022840"/>
    </source>
</evidence>
<dbReference type="PROSITE" id="PS50893">
    <property type="entry name" value="ABC_TRANSPORTER_2"/>
    <property type="match status" value="2"/>
</dbReference>
<dbReference type="PANTHER" id="PTHR19241">
    <property type="entry name" value="ATP-BINDING CASSETTE TRANSPORTER"/>
    <property type="match status" value="1"/>
</dbReference>
<feature type="transmembrane region" description="Helical" evidence="11">
    <location>
        <begin position="1291"/>
        <end position="1310"/>
    </location>
</feature>
<evidence type="ECO:0000256" key="10">
    <source>
        <dbReference type="SAM" id="MobiDB-lite"/>
    </source>
</evidence>
<dbReference type="InterPro" id="IPR043926">
    <property type="entry name" value="ABCG_dom"/>
</dbReference>
<comment type="caution">
    <text evidence="13">The sequence shown here is derived from an EMBL/GenBank/DDBJ whole genome shotgun (WGS) entry which is preliminary data.</text>
</comment>
<feature type="region of interest" description="Disordered" evidence="10">
    <location>
        <begin position="1"/>
        <end position="48"/>
    </location>
</feature>
<keyword evidence="3" id="KW-0813">Transport</keyword>
<feature type="transmembrane region" description="Helical" evidence="11">
    <location>
        <begin position="649"/>
        <end position="668"/>
    </location>
</feature>
<dbReference type="Pfam" id="PF19055">
    <property type="entry name" value="ABC2_membrane_7"/>
    <property type="match status" value="1"/>
</dbReference>
<dbReference type="PROSITE" id="PS00211">
    <property type="entry name" value="ABC_TRANSPORTER_1"/>
    <property type="match status" value="1"/>
</dbReference>
<feature type="domain" description="ABC transporter" evidence="12">
    <location>
        <begin position="142"/>
        <end position="396"/>
    </location>
</feature>
<evidence type="ECO:0000256" key="11">
    <source>
        <dbReference type="SAM" id="Phobius"/>
    </source>
</evidence>
<feature type="transmembrane region" description="Helical" evidence="11">
    <location>
        <begin position="1170"/>
        <end position="1191"/>
    </location>
</feature>
<dbReference type="GO" id="GO:0005886">
    <property type="term" value="C:plasma membrane"/>
    <property type="evidence" value="ECO:0007669"/>
    <property type="project" value="UniProtKB-SubCell"/>
</dbReference>
<feature type="transmembrane region" description="Helical" evidence="11">
    <location>
        <begin position="541"/>
        <end position="563"/>
    </location>
</feature>
<evidence type="ECO:0000256" key="9">
    <source>
        <dbReference type="ARBA" id="ARBA00023136"/>
    </source>
</evidence>
<dbReference type="InterPro" id="IPR013525">
    <property type="entry name" value="ABC2_TM"/>
</dbReference>
<proteinExistence type="inferred from homology"/>
<sequence length="1474" mass="165257">MSVLGAIPSMDTQQQQRLTTGESRQHYASSTTLHNDSKEEKESEVDMEDEVEEMVRQLTRHSTHFSSANAVNPFFEENKETTWHPDSPNFRTKDWIRSLIAAQSQDPERFLQRSAGVAFKNLSVHGFGSPTDYQKDLLNSLLSIGGLVRNLVGSGKQKIQILDNFNGLVKSGEMLVVLGRPGSGCSTFLKTISGEMNGIHVDDHSYLNYQGISAPIMQKQFKGEAIFSAETDVHFPQLTVGDTLTFAAMARTPRTRFSDLTRKQYAEHLRDVVMAMLGLRHTFNTKVGNDFVRGVSGGERKRVSIAEAMLSGAPLQCWDNSTRGLDSANALEFCKNLRLMSDYAGTTACVAIYQASQSAYDVFDKVVLLYEGQQIYFGPTGEARDFFTTMGFDCPSRQTTADFLTSLTSAAERRVKPGYEARVPRTPQEFAQRWQNSPECARLLQEIDSFDKEYPIGGESFTTFSEARRQMQSTQQRIKSPYTLSIYGQIQLNLVRGFQRLKADMSLFYSALFGNFFLSLILGSVFYNLPADTSSFYSREVLLFYAVLLAAFASALEILTLYAQRPIVEKQSRYAFYHPFTEAVASMLCDIPYKLANAVSFNLPLYFMANLKREPGAFFIFWLFSLMTTLTMSMVFRTFGAASRSLSQALVPAALLILGLVIYTGFIIPTKDMLGWSRWMNYIDPIAYSFESMMVNEFRNRGFDCAAFVPSGEGYENVDIINTICSTVSSQAGERYVSGDAYIETAYAYSNDNLWRNLGIVIAFMIFFMFVYLTATEYITEEASKGEVLLFRRGRQPKAQAPDSETTADATYRAEEKGEGSGANIQRQTAIFQWQDLCYDIKIKAEERRILDHVNGWVKPGTATALMGVSGAGKTTLLDVLATRVTMGVVTGDVLVDGRTRDDSFQRKTGYVQQQDVHLPTSTVREALNFSALLRQPAHLSRKEKLDYVDEVLELLGMQTYADAVVGVPGVGLNVEQRKRLTIAVELVAKPQLLLFLDEPTSGLDSQTSWSILDLIETLTNHGQAILCTIHQPSAMLFQRFDRLLFLAKGGRTVYFGNIGENSSILADYFMRNGGHALSEGENPAEWMLDVIGAAPGSHSDIDWPETWNNSAEKQAVLGHLAELKSTLSQKQPEDNADTQHREFASSTKDQLVQCLSRVFSQYYRTPSYIWSKLVLSILTALYNGFSFFHAKNTQQGLQNQMFSIFMLMTIFGNLVQQIMPNFIIQRSIFEVRERPSKMYSWKVFMASNIIVELPWNFLVAVLMFFCWYYPVGLYANAQPTDAVHERGALMFLFMLVFLWFTSTFTNMVIAGVETAETGGNIANLLFALLLLFCGVVATPDDMPGFWIFMYRVSPFTYLVSGMLSTAVSGTDVICSTDEILTFNPPGSQTCYEYLKAYAEQTGGYIQNPNATSSCSYCAMSSTDTFLAQVNSHYSEAWRNFGIMWAYLVFNIVAALGIYWWARVPKGSKTKGSA</sequence>
<dbReference type="SMART" id="SM00382">
    <property type="entry name" value="AAA"/>
    <property type="match status" value="2"/>
</dbReference>
<dbReference type="FunFam" id="3.40.50.300:FF:000054">
    <property type="entry name" value="ABC multidrug transporter atrF"/>
    <property type="match status" value="1"/>
</dbReference>
<keyword evidence="8 11" id="KW-1133">Transmembrane helix</keyword>
<feature type="domain" description="ABC transporter" evidence="12">
    <location>
        <begin position="832"/>
        <end position="1074"/>
    </location>
</feature>
<accession>A0A0M8P6C9</accession>
<evidence type="ECO:0000313" key="13">
    <source>
        <dbReference type="EMBL" id="KOS41621.1"/>
    </source>
</evidence>
<comment type="similarity">
    <text evidence="2">Belongs to the ABC transporter superfamily. ABCG family. PDR (TC 3.A.1.205) subfamily.</text>
</comment>
<dbReference type="Pfam" id="PF00005">
    <property type="entry name" value="ABC_tran"/>
    <property type="match status" value="2"/>
</dbReference>
<dbReference type="GO" id="GO:0140359">
    <property type="term" value="F:ABC-type transporter activity"/>
    <property type="evidence" value="ECO:0007669"/>
    <property type="project" value="InterPro"/>
</dbReference>
<gene>
    <name evidence="13" type="ORF">ACN38_g7535</name>
</gene>
<dbReference type="Pfam" id="PF06422">
    <property type="entry name" value="PDR_CDR"/>
    <property type="match status" value="1"/>
</dbReference>
<dbReference type="GO" id="GO:0005524">
    <property type="term" value="F:ATP binding"/>
    <property type="evidence" value="ECO:0007669"/>
    <property type="project" value="UniProtKB-KW"/>
</dbReference>
<feature type="transmembrane region" description="Helical" evidence="11">
    <location>
        <begin position="616"/>
        <end position="637"/>
    </location>
</feature>
<dbReference type="InterPro" id="IPR003439">
    <property type="entry name" value="ABC_transporter-like_ATP-bd"/>
</dbReference>
<dbReference type="CDD" id="cd03233">
    <property type="entry name" value="ABCG_PDR_domain1"/>
    <property type="match status" value="1"/>
</dbReference>
<reference evidence="13 14" key="1">
    <citation type="submission" date="2015-08" db="EMBL/GenBank/DDBJ databases">
        <title>Genome sequencing of Penicillium nordicum.</title>
        <authorList>
            <person name="Nguyen H.D."/>
            <person name="Seifert K.A."/>
        </authorList>
    </citation>
    <scope>NUCLEOTIDE SEQUENCE [LARGE SCALE GENOMIC DNA]</scope>
    <source>
        <strain evidence="13 14">DAOMC 185683</strain>
    </source>
</reference>
<keyword evidence="14" id="KW-1185">Reference proteome</keyword>
<feature type="transmembrane region" description="Helical" evidence="11">
    <location>
        <begin position="1203"/>
        <end position="1225"/>
    </location>
</feature>
<evidence type="ECO:0000256" key="4">
    <source>
        <dbReference type="ARBA" id="ARBA00022475"/>
    </source>
</evidence>
<feature type="region of interest" description="Disordered" evidence="10">
    <location>
        <begin position="799"/>
        <end position="821"/>
    </location>
</feature>
<organism evidence="13 14">
    <name type="scientific">Penicillium nordicum</name>
    <dbReference type="NCBI Taxonomy" id="229535"/>
    <lineage>
        <taxon>Eukaryota</taxon>
        <taxon>Fungi</taxon>
        <taxon>Dikarya</taxon>
        <taxon>Ascomycota</taxon>
        <taxon>Pezizomycotina</taxon>
        <taxon>Eurotiomycetes</taxon>
        <taxon>Eurotiomycetidae</taxon>
        <taxon>Eurotiales</taxon>
        <taxon>Aspergillaceae</taxon>
        <taxon>Penicillium</taxon>
    </lineage>
</organism>
<feature type="transmembrane region" description="Helical" evidence="11">
    <location>
        <begin position="1246"/>
        <end position="1271"/>
    </location>
</feature>
<dbReference type="FunFam" id="3.40.50.300:FF:000881">
    <property type="entry name" value="ABC multidrug transporter A-1"/>
    <property type="match status" value="1"/>
</dbReference>
<evidence type="ECO:0000256" key="2">
    <source>
        <dbReference type="ARBA" id="ARBA00006012"/>
    </source>
</evidence>
<keyword evidence="7" id="KW-0067">ATP-binding</keyword>